<evidence type="ECO:0000256" key="1">
    <source>
        <dbReference type="SAM" id="Coils"/>
    </source>
</evidence>
<feature type="region of interest" description="Disordered" evidence="2">
    <location>
        <begin position="1"/>
        <end position="28"/>
    </location>
</feature>
<evidence type="ECO:0000313" key="3">
    <source>
        <dbReference type="EnsemblMetazoa" id="XP_020913810.2"/>
    </source>
</evidence>
<organism evidence="3 4">
    <name type="scientific">Exaiptasia diaphana</name>
    <name type="common">Tropical sea anemone</name>
    <name type="synonym">Aiptasia pulchella</name>
    <dbReference type="NCBI Taxonomy" id="2652724"/>
    <lineage>
        <taxon>Eukaryota</taxon>
        <taxon>Metazoa</taxon>
        <taxon>Cnidaria</taxon>
        <taxon>Anthozoa</taxon>
        <taxon>Hexacorallia</taxon>
        <taxon>Actiniaria</taxon>
        <taxon>Aiptasiidae</taxon>
        <taxon>Exaiptasia</taxon>
    </lineage>
</organism>
<feature type="coiled-coil region" evidence="1">
    <location>
        <begin position="50"/>
        <end position="120"/>
    </location>
</feature>
<protein>
    <submittedName>
        <fullName evidence="3">Uncharacterized protein</fullName>
    </submittedName>
</protein>
<accession>A0A913Y2L6</accession>
<reference evidence="3" key="1">
    <citation type="submission" date="2022-11" db="UniProtKB">
        <authorList>
            <consortium name="EnsemblMetazoa"/>
        </authorList>
    </citation>
    <scope>IDENTIFICATION</scope>
</reference>
<dbReference type="RefSeq" id="XP_020913810.2">
    <property type="nucleotide sequence ID" value="XM_021058151.2"/>
</dbReference>
<keyword evidence="1" id="KW-0175">Coiled coil</keyword>
<evidence type="ECO:0000256" key="2">
    <source>
        <dbReference type="SAM" id="MobiDB-lite"/>
    </source>
</evidence>
<name>A0A913Y2L6_EXADI</name>
<dbReference type="GeneID" id="110251434"/>
<proteinExistence type="predicted"/>
<dbReference type="EnsemblMetazoa" id="XM_021058151.2">
    <property type="protein sequence ID" value="XP_020913810.2"/>
    <property type="gene ID" value="LOC110251434"/>
</dbReference>
<keyword evidence="4" id="KW-1185">Reference proteome</keyword>
<evidence type="ECO:0000313" key="4">
    <source>
        <dbReference type="Proteomes" id="UP000887567"/>
    </source>
</evidence>
<dbReference type="Proteomes" id="UP000887567">
    <property type="component" value="Unplaced"/>
</dbReference>
<dbReference type="AlphaFoldDB" id="A0A913Y2L6"/>
<sequence>MADRYKPTEESSSVGREHRHSSCDMDLPRTTMTGLAWSDWINVREIYNESRIESKKRRKAEKKVAELARELHILENEKQPLVSERIVQLQSELQRIQHEREEVNRENVSLKNKLDEATSKLLAEQEFLSNQLDPLWESKPEELLKVFQQLTADLIEIVSNTELNVDVLIKVMQEIVKVLGRAPWHRLGGSTKISSMVTMMTLVTERAVNHPDLRGAEMIQVVHENAKIF</sequence>
<dbReference type="KEGG" id="epa:110251434"/>